<dbReference type="InterPro" id="IPR003583">
    <property type="entry name" value="Hlx-hairpin-Hlx_DNA-bd_motif"/>
</dbReference>
<dbReference type="SUPFAM" id="SSF50249">
    <property type="entry name" value="Nucleic acid-binding proteins"/>
    <property type="match status" value="1"/>
</dbReference>
<keyword evidence="5 6" id="KW-0234">DNA repair</keyword>
<dbReference type="InterPro" id="IPR036267">
    <property type="entry name" value="RuvA_C_sf"/>
</dbReference>
<keyword evidence="9" id="KW-1185">Reference proteome</keyword>
<proteinExistence type="inferred from homology"/>
<feature type="region of interest" description="Domain III" evidence="6">
    <location>
        <begin position="151"/>
        <end position="199"/>
    </location>
</feature>
<dbReference type="Gene3D" id="1.10.8.10">
    <property type="entry name" value="DNA helicase RuvA subunit, C-terminal domain"/>
    <property type="match status" value="1"/>
</dbReference>
<evidence type="ECO:0000256" key="2">
    <source>
        <dbReference type="ARBA" id="ARBA00022763"/>
    </source>
</evidence>
<feature type="domain" description="Helix-hairpin-helix DNA-binding motif class 1" evidence="7">
    <location>
        <begin position="108"/>
        <end position="127"/>
    </location>
</feature>
<comment type="similarity">
    <text evidence="6">Belongs to the RuvA family.</text>
</comment>
<keyword evidence="2 6" id="KW-0227">DNA damage</keyword>
<evidence type="ECO:0000313" key="8">
    <source>
        <dbReference type="EMBL" id="UVW36212.1"/>
    </source>
</evidence>
<dbReference type="Proteomes" id="UP001059934">
    <property type="component" value="Chromosome"/>
</dbReference>
<dbReference type="InterPro" id="IPR013849">
    <property type="entry name" value="DNA_helicase_Holl-junc_RuvA_I"/>
</dbReference>
<evidence type="ECO:0000256" key="5">
    <source>
        <dbReference type="ARBA" id="ARBA00023204"/>
    </source>
</evidence>
<comment type="function">
    <text evidence="6">The RuvA-RuvB-RuvC complex processes Holliday junction (HJ) DNA during genetic recombination and DNA repair, while the RuvA-RuvB complex plays an important role in the rescue of blocked DNA replication forks via replication fork reversal (RFR). RuvA specifically binds to HJ cruciform DNA, conferring on it an open structure. The RuvB hexamer acts as an ATP-dependent pump, pulling dsDNA into and through the RuvAB complex. HJ branch migration allows RuvC to scan DNA until it finds its consensus sequence, where it cleaves and resolves the cruciform DNA.</text>
</comment>
<keyword evidence="1 6" id="KW-0963">Cytoplasm</keyword>
<dbReference type="Gene3D" id="2.40.50.140">
    <property type="entry name" value="Nucleic acid-binding proteins"/>
    <property type="match status" value="1"/>
</dbReference>
<reference evidence="8" key="1">
    <citation type="submission" date="2022-08" db="EMBL/GenBank/DDBJ databases">
        <title>Catabolic pathway analysis in culturable SAR92 clade bacteria reveals their overlooked roles in DMSP degradation in coastal seas.</title>
        <authorList>
            <person name="He X."/>
            <person name="Zhang X."/>
            <person name="Zhang Y."/>
        </authorList>
    </citation>
    <scope>NUCLEOTIDE SEQUENCE</scope>
    <source>
        <strain evidence="8">H455</strain>
    </source>
</reference>
<comment type="domain">
    <text evidence="6">Has three domains with a flexible linker between the domains II and III and assumes an 'L' shape. Domain III is highly mobile and contacts RuvB.</text>
</comment>
<feature type="region of interest" description="Domain I" evidence="6">
    <location>
        <begin position="1"/>
        <end position="64"/>
    </location>
</feature>
<dbReference type="HAMAP" id="MF_00031">
    <property type="entry name" value="DNA_HJ_migration_RuvA"/>
    <property type="match status" value="1"/>
</dbReference>
<dbReference type="SUPFAM" id="SSF47781">
    <property type="entry name" value="RuvA domain 2-like"/>
    <property type="match status" value="1"/>
</dbReference>
<dbReference type="EMBL" id="CP103416">
    <property type="protein sequence ID" value="UVW36212.1"/>
    <property type="molecule type" value="Genomic_DNA"/>
</dbReference>
<dbReference type="CDD" id="cd14332">
    <property type="entry name" value="UBA_RuvA_C"/>
    <property type="match status" value="1"/>
</dbReference>
<dbReference type="SUPFAM" id="SSF46929">
    <property type="entry name" value="DNA helicase RuvA subunit, C-terminal domain"/>
    <property type="match status" value="1"/>
</dbReference>
<dbReference type="NCBIfam" id="TIGR00084">
    <property type="entry name" value="ruvA"/>
    <property type="match status" value="1"/>
</dbReference>
<organism evidence="8 9">
    <name type="scientific">SAR92 clade bacterium H455</name>
    <dbReference type="NCBI Taxonomy" id="2974818"/>
    <lineage>
        <taxon>Bacteria</taxon>
        <taxon>Pseudomonadati</taxon>
        <taxon>Pseudomonadota</taxon>
        <taxon>Gammaproteobacteria</taxon>
        <taxon>Cellvibrionales</taxon>
        <taxon>Porticoccaceae</taxon>
        <taxon>SAR92 clade</taxon>
    </lineage>
</organism>
<evidence type="ECO:0000256" key="6">
    <source>
        <dbReference type="HAMAP-Rule" id="MF_00031"/>
    </source>
</evidence>
<dbReference type="SMART" id="SM00278">
    <property type="entry name" value="HhH1"/>
    <property type="match status" value="3"/>
</dbReference>
<dbReference type="Pfam" id="PF01330">
    <property type="entry name" value="RuvA_N"/>
    <property type="match status" value="1"/>
</dbReference>
<dbReference type="Pfam" id="PF07499">
    <property type="entry name" value="RuvA_C"/>
    <property type="match status" value="1"/>
</dbReference>
<dbReference type="InterPro" id="IPR012340">
    <property type="entry name" value="NA-bd_OB-fold"/>
</dbReference>
<sequence>MIGRLQGRVIEKQAPDLLIDVQGVGYEVLVSLNTFFGVPAAGEAVTLHTHFVVREDVQQLYGFGTQSERQLFRHLIKVNGVGPKMALAILSGMSANDFAICVHNNDIATLVKLPGVGKKTAERLLIEMRDKIGDVDATAGGSAAGSNAAKADISQEAESALIALGYKPTDAAKIISRVANESVSDAGELIRLALKSMGS</sequence>
<feature type="domain" description="Helix-hairpin-helix DNA-binding motif class 1" evidence="7">
    <location>
        <begin position="55"/>
        <end position="74"/>
    </location>
</feature>
<evidence type="ECO:0000313" key="9">
    <source>
        <dbReference type="Proteomes" id="UP001059934"/>
    </source>
</evidence>
<keyword evidence="3 6" id="KW-0238">DNA-binding</keyword>
<dbReference type="InterPro" id="IPR010994">
    <property type="entry name" value="RuvA_2-like"/>
</dbReference>
<protein>
    <recommendedName>
        <fullName evidence="6">Holliday junction branch migration complex subunit RuvA</fullName>
    </recommendedName>
</protein>
<evidence type="ECO:0000256" key="3">
    <source>
        <dbReference type="ARBA" id="ARBA00023125"/>
    </source>
</evidence>
<dbReference type="InterPro" id="IPR000085">
    <property type="entry name" value="RuvA"/>
</dbReference>
<dbReference type="InterPro" id="IPR011114">
    <property type="entry name" value="RuvA_C"/>
</dbReference>
<accession>A0ABY5TR08</accession>
<evidence type="ECO:0000256" key="1">
    <source>
        <dbReference type="ARBA" id="ARBA00022490"/>
    </source>
</evidence>
<feature type="region of interest" description="Domain II" evidence="6">
    <location>
        <begin position="65"/>
        <end position="142"/>
    </location>
</feature>
<comment type="subcellular location">
    <subcellularLocation>
        <location evidence="6">Cytoplasm</location>
    </subcellularLocation>
</comment>
<name>A0ABY5TR08_9GAMM</name>
<comment type="caution">
    <text evidence="6">Lacks conserved residue(s) required for the propagation of feature annotation.</text>
</comment>
<dbReference type="Gene3D" id="1.10.150.20">
    <property type="entry name" value="5' to 3' exonuclease, C-terminal subdomain"/>
    <property type="match status" value="1"/>
</dbReference>
<gene>
    <name evidence="6 8" type="primary">ruvA</name>
    <name evidence="8" type="ORF">NYF23_06290</name>
</gene>
<evidence type="ECO:0000256" key="4">
    <source>
        <dbReference type="ARBA" id="ARBA00023172"/>
    </source>
</evidence>
<keyword evidence="4 6" id="KW-0233">DNA recombination</keyword>
<evidence type="ECO:0000259" key="7">
    <source>
        <dbReference type="SMART" id="SM00278"/>
    </source>
</evidence>
<feature type="domain" description="Helix-hairpin-helix DNA-binding motif class 1" evidence="7">
    <location>
        <begin position="75"/>
        <end position="92"/>
    </location>
</feature>
<comment type="subunit">
    <text evidence="6">Homotetramer. Forms an RuvA(8)-RuvB(12)-Holliday junction (HJ) complex. HJ DNA is sandwiched between 2 RuvA tetramers; dsDNA enters through RuvA and exits via RuvB. An RuvB hexamer assembles on each DNA strand where it exits the tetramer. Each RuvB hexamer is contacted by two RuvA subunits (via domain III) on 2 adjacent RuvB subunits; this complex drives branch migration. In the full resolvosome a probable DNA-RuvA(4)-RuvB(12)-RuvC(2) complex forms which resolves the HJ.</text>
</comment>
<dbReference type="Pfam" id="PF14520">
    <property type="entry name" value="HHH_5"/>
    <property type="match status" value="1"/>
</dbReference>